<dbReference type="Proteomes" id="UP000006621">
    <property type="component" value="Chromosome"/>
</dbReference>
<dbReference type="RefSeq" id="WP_013886891.1">
    <property type="nucleotide sequence ID" value="NC_015672.1"/>
</dbReference>
<reference evidence="1 2" key="1">
    <citation type="journal article" date="2011" name="Stand. Genomic Sci.">
        <title>Genome sequence of the moderately thermophilic halophile Flexistipes sinusarabici strain (MAS10).</title>
        <authorList>
            <person name="Lapidus A."/>
            <person name="Chertkov O."/>
            <person name="Nolan M."/>
            <person name="Lucas S."/>
            <person name="Hammon N."/>
            <person name="Deshpande S."/>
            <person name="Cheng J.F."/>
            <person name="Tapia R."/>
            <person name="Han C."/>
            <person name="Goodwin L."/>
            <person name="Pitluck S."/>
            <person name="Liolios K."/>
            <person name="Pagani I."/>
            <person name="Ivanova N."/>
            <person name="Huntemann M."/>
            <person name="Mavromatis K."/>
            <person name="Mikhailova N."/>
            <person name="Pati A."/>
            <person name="Chen A."/>
            <person name="Palaniappan K."/>
            <person name="Land M."/>
            <person name="Hauser L."/>
            <person name="Brambilla E.M."/>
            <person name="Rohde M."/>
            <person name="Abt B."/>
            <person name="Spring S."/>
            <person name="Goker M."/>
            <person name="Bristow J."/>
            <person name="Eisen J.A."/>
            <person name="Markowitz V."/>
            <person name="Hugenholtz P."/>
            <person name="Kyrpides N.C."/>
            <person name="Klenk H.P."/>
            <person name="Woyke T."/>
        </authorList>
    </citation>
    <scope>NUCLEOTIDE SEQUENCE [LARGE SCALE GENOMIC DNA]</scope>
    <source>
        <strain evidence="2">DSM 4947 / MAS 10</strain>
    </source>
</reference>
<sequence>MAENQKEKLKDLNSLIYQTQNITYRLLAIIGRDKKKQDKIIDYLTDKGWQVVNIEAEFIRLKEEYENEIKNEVDMRSKLKEWFMSMPDKLILLHGSILYQDDLTKISPIEAFKYNTRGKNSVVMFLDDEKKLGNRLYYGELGKENYYDKEIRDINLVPIEEISDDFEKHEDTIRTPDKNLGYNVEDLPEDAIGRYFNFKTKHNLPDPIYFLFLFRLHLEFSPK</sequence>
<dbReference type="KEGG" id="fsi:Flexsi_1785"/>
<evidence type="ECO:0008006" key="3">
    <source>
        <dbReference type="Google" id="ProtNLM"/>
    </source>
</evidence>
<name>F8EA12_FLESM</name>
<accession>F8EA12</accession>
<dbReference type="AlphaFoldDB" id="F8EA12"/>
<protein>
    <recommendedName>
        <fullName evidence="3">BREX-3 system P-loop-containing protein BrxF</fullName>
    </recommendedName>
</protein>
<evidence type="ECO:0000313" key="2">
    <source>
        <dbReference type="Proteomes" id="UP000006621"/>
    </source>
</evidence>
<proteinExistence type="predicted"/>
<gene>
    <name evidence="1" type="ordered locus">Flexsi_1785</name>
</gene>
<evidence type="ECO:0000313" key="1">
    <source>
        <dbReference type="EMBL" id="AEI15423.1"/>
    </source>
</evidence>
<organism evidence="1 2">
    <name type="scientific">Flexistipes sinusarabici (strain ATCC 49648 / DSM 4947 / MAS 10)</name>
    <dbReference type="NCBI Taxonomy" id="717231"/>
    <lineage>
        <taxon>Bacteria</taxon>
        <taxon>Pseudomonadati</taxon>
        <taxon>Deferribacterota</taxon>
        <taxon>Deferribacteres</taxon>
        <taxon>Deferribacterales</taxon>
        <taxon>Flexistipitaceae</taxon>
        <taxon>Flexistipes</taxon>
    </lineage>
</organism>
<dbReference type="EMBL" id="CP002858">
    <property type="protein sequence ID" value="AEI15423.1"/>
    <property type="molecule type" value="Genomic_DNA"/>
</dbReference>
<reference evidence="2" key="2">
    <citation type="submission" date="2011-06" db="EMBL/GenBank/DDBJ databases">
        <title>The complete genome of Flexistipes sinusarabici DSM 4947.</title>
        <authorList>
            <person name="Lucas S."/>
            <person name="Han J."/>
            <person name="Lapidus A."/>
            <person name="Bruce D."/>
            <person name="Goodwin L."/>
            <person name="Pitluck S."/>
            <person name="Peters L."/>
            <person name="Kyrpides N."/>
            <person name="Mavromatis K."/>
            <person name="Ivanova N."/>
            <person name="Mikhailova N."/>
            <person name="Chertkov O."/>
            <person name="Detter J.C."/>
            <person name="Tapia R."/>
            <person name="Han C."/>
            <person name="Land M."/>
            <person name="Hauser L."/>
            <person name="Markowitz V."/>
            <person name="Cheng J.-F."/>
            <person name="Hugenholtz P."/>
            <person name="Woyke T."/>
            <person name="Wu D."/>
            <person name="Spring S."/>
            <person name="Schroeder M."/>
            <person name="Brambilla E."/>
            <person name="Klenk H.-P."/>
            <person name="Eisen J.A."/>
        </authorList>
    </citation>
    <scope>NUCLEOTIDE SEQUENCE [LARGE SCALE GENOMIC DNA]</scope>
    <source>
        <strain evidence="2">DSM 4947 / MAS 10</strain>
    </source>
</reference>
<dbReference type="HOGENOM" id="CLU_1238694_0_0_0"/>
<dbReference type="eggNOG" id="ENOG50335UB">
    <property type="taxonomic scope" value="Bacteria"/>
</dbReference>
<dbReference type="OrthoDB" id="2112103at2"/>
<keyword evidence="2" id="KW-1185">Reference proteome</keyword>